<keyword evidence="2" id="KW-1185">Reference proteome</keyword>
<gene>
    <name evidence="1" type="ORF">DVH24_022929</name>
</gene>
<evidence type="ECO:0000313" key="2">
    <source>
        <dbReference type="Proteomes" id="UP000290289"/>
    </source>
</evidence>
<reference evidence="1 2" key="1">
    <citation type="submission" date="2018-10" db="EMBL/GenBank/DDBJ databases">
        <title>A high-quality apple genome assembly.</title>
        <authorList>
            <person name="Hu J."/>
        </authorList>
    </citation>
    <scope>NUCLEOTIDE SEQUENCE [LARGE SCALE GENOMIC DNA]</scope>
    <source>
        <strain evidence="2">cv. HFTH1</strain>
        <tissue evidence="1">Young leaf</tissue>
    </source>
</reference>
<sequence>MPFRFVIALDPREVILKCTFTSLPSTRPFGSSLASSSVRTLKLSEKDARALSGWELIGFGFHRNSEVKRVRARAIP</sequence>
<evidence type="ECO:0000313" key="1">
    <source>
        <dbReference type="EMBL" id="RXI08785.1"/>
    </source>
</evidence>
<comment type="caution">
    <text evidence="1">The sequence shown here is derived from an EMBL/GenBank/DDBJ whole genome shotgun (WGS) entry which is preliminary data.</text>
</comment>
<organism evidence="1 2">
    <name type="scientific">Malus domestica</name>
    <name type="common">Apple</name>
    <name type="synonym">Pyrus malus</name>
    <dbReference type="NCBI Taxonomy" id="3750"/>
    <lineage>
        <taxon>Eukaryota</taxon>
        <taxon>Viridiplantae</taxon>
        <taxon>Streptophyta</taxon>
        <taxon>Embryophyta</taxon>
        <taxon>Tracheophyta</taxon>
        <taxon>Spermatophyta</taxon>
        <taxon>Magnoliopsida</taxon>
        <taxon>eudicotyledons</taxon>
        <taxon>Gunneridae</taxon>
        <taxon>Pentapetalae</taxon>
        <taxon>rosids</taxon>
        <taxon>fabids</taxon>
        <taxon>Rosales</taxon>
        <taxon>Rosaceae</taxon>
        <taxon>Amygdaloideae</taxon>
        <taxon>Maleae</taxon>
        <taxon>Malus</taxon>
    </lineage>
</organism>
<proteinExistence type="predicted"/>
<dbReference type="EMBL" id="RDQH01000327">
    <property type="protein sequence ID" value="RXI08785.1"/>
    <property type="molecule type" value="Genomic_DNA"/>
</dbReference>
<protein>
    <submittedName>
        <fullName evidence="1">Uncharacterized protein</fullName>
    </submittedName>
</protein>
<dbReference type="Proteomes" id="UP000290289">
    <property type="component" value="Chromosome 1"/>
</dbReference>
<name>A0A498KSV2_MALDO</name>
<dbReference type="AlphaFoldDB" id="A0A498KSV2"/>
<accession>A0A498KSV2</accession>